<name>A0A2P2QD68_RHIMU</name>
<sequence>MSTIVTETIEVHMRLINFNYWRC</sequence>
<protein>
    <submittedName>
        <fullName evidence="1">Uncharacterized protein</fullName>
    </submittedName>
</protein>
<dbReference type="AlphaFoldDB" id="A0A2P2QD68"/>
<organism evidence="1">
    <name type="scientific">Rhizophora mucronata</name>
    <name type="common">Asiatic mangrove</name>
    <dbReference type="NCBI Taxonomy" id="61149"/>
    <lineage>
        <taxon>Eukaryota</taxon>
        <taxon>Viridiplantae</taxon>
        <taxon>Streptophyta</taxon>
        <taxon>Embryophyta</taxon>
        <taxon>Tracheophyta</taxon>
        <taxon>Spermatophyta</taxon>
        <taxon>Magnoliopsida</taxon>
        <taxon>eudicotyledons</taxon>
        <taxon>Gunneridae</taxon>
        <taxon>Pentapetalae</taxon>
        <taxon>rosids</taxon>
        <taxon>fabids</taxon>
        <taxon>Malpighiales</taxon>
        <taxon>Rhizophoraceae</taxon>
        <taxon>Rhizophora</taxon>
    </lineage>
</organism>
<evidence type="ECO:0000313" key="1">
    <source>
        <dbReference type="EMBL" id="MBX64940.1"/>
    </source>
</evidence>
<dbReference type="EMBL" id="GGEC01084456">
    <property type="protein sequence ID" value="MBX64940.1"/>
    <property type="molecule type" value="Transcribed_RNA"/>
</dbReference>
<reference evidence="1" key="1">
    <citation type="submission" date="2018-02" db="EMBL/GenBank/DDBJ databases">
        <title>Rhizophora mucronata_Transcriptome.</title>
        <authorList>
            <person name="Meera S.P."/>
            <person name="Sreeshan A."/>
            <person name="Augustine A."/>
        </authorList>
    </citation>
    <scope>NUCLEOTIDE SEQUENCE</scope>
    <source>
        <tissue evidence="1">Leaf</tissue>
    </source>
</reference>
<accession>A0A2P2QD68</accession>
<proteinExistence type="predicted"/>